<protein>
    <submittedName>
        <fullName evidence="2">Smt1p</fullName>
    </submittedName>
</protein>
<reference evidence="2" key="3">
    <citation type="submission" date="2025-07" db="EMBL/GenBank/DDBJ databases">
        <authorList>
            <consortium name="NCBI Genome Project"/>
        </authorList>
    </citation>
    <scope>NUCLEOTIDE SEQUENCE</scope>
    <source>
        <strain evidence="2">CBS432</strain>
    </source>
</reference>
<accession>A0A8B8UTP1</accession>
<feature type="compositionally biased region" description="Polar residues" evidence="1">
    <location>
        <begin position="39"/>
        <end position="57"/>
    </location>
</feature>
<dbReference type="KEGG" id="spao:SPAR_J00650"/>
<evidence type="ECO:0000256" key="1">
    <source>
        <dbReference type="SAM" id="MobiDB-lite"/>
    </source>
</evidence>
<organism evidence="2">
    <name type="scientific">Saccharomyces paradoxus</name>
    <name type="common">Yeast</name>
    <name type="synonym">Saccharomyces douglasii</name>
    <dbReference type="NCBI Taxonomy" id="27291"/>
    <lineage>
        <taxon>Eukaryota</taxon>
        <taxon>Fungi</taxon>
        <taxon>Dikarya</taxon>
        <taxon>Ascomycota</taxon>
        <taxon>Saccharomycotina</taxon>
        <taxon>Saccharomycetes</taxon>
        <taxon>Saccharomycetales</taxon>
        <taxon>Saccharomycetaceae</taxon>
        <taxon>Saccharomyces</taxon>
    </lineage>
</organism>
<name>A0A8B8UTP1_SACPA</name>
<proteinExistence type="predicted"/>
<evidence type="ECO:0000313" key="2">
    <source>
        <dbReference type="RefSeq" id="XP_033767145.1"/>
    </source>
</evidence>
<reference evidence="2" key="4">
    <citation type="submission" date="2025-08" db="UniProtKB">
        <authorList>
            <consortium name="RefSeq"/>
        </authorList>
    </citation>
    <scope>IDENTIFICATION</scope>
    <source>
        <strain evidence="2">CBS432</strain>
    </source>
</reference>
<gene>
    <name evidence="2" type="primary">SMT1</name>
    <name evidence="2" type="ORF">SPAR_J00650</name>
</gene>
<feature type="region of interest" description="Disordered" evidence="1">
    <location>
        <begin position="37"/>
        <end position="57"/>
    </location>
</feature>
<dbReference type="GeneID" id="54631474"/>
<dbReference type="RefSeq" id="XP_033767145.1">
    <property type="nucleotide sequence ID" value="XM_033911254.1"/>
</dbReference>
<reference evidence="2" key="2">
    <citation type="submission" date="2020-01" db="EMBL/GenBank/DDBJ databases">
        <title>Population-level Yeast Reference Genomes.</title>
        <authorList>
            <person name="Yue J.-X."/>
        </authorList>
    </citation>
    <scope>NUCLEOTIDE SEQUENCE</scope>
    <source>
        <strain evidence="2">CBS432</strain>
    </source>
</reference>
<dbReference type="OrthoDB" id="4051837at2759"/>
<sequence length="382" mass="44735">MRRTFSQLTTRLLKSKEDELKSTLKYLTKGSMKSLGSLFGSSEPTGQGSLLNRSSTKENSLQNHHIENILSILNSNLPEVESKKQKVAVHYDLLFSHLNSIVTQATDNKYTSSKELQAASSEDLYDRLLLLQYMGKLNNVRQITEILLSKKFDKFDKVWEHKALFDKYQRVVISILLYYRTHNAQIRKDYEVRWLSEYSDLPFPLRRLLWRCLTFNVSEENIQQKILHYIKILGSNWRNNDLVLIYQSLYEKSHLLPDLAALDSNKNETPPFTQNQILLVRILRAISKRVEEQPKLVKNWLIDIVKLSIQSKLMLESPKKPSTPIMDQYKFIRSLDISTQSIHRMCQNRLIFEDLQIDLESILKTINDEELELKTHLPLNLI</sequence>
<reference evidence="2" key="1">
    <citation type="journal article" date="2017" name="Nat. Genet.">
        <title>Contrasting evolutionary genome dynamics between domesticated and wild yeasts.</title>
        <authorList>
            <person name="Yue J.X."/>
            <person name="Li J."/>
            <person name="Aigrain L."/>
            <person name="Hallin J."/>
            <person name="Persson K."/>
            <person name="Oliver K."/>
            <person name="Bergstrom A."/>
            <person name="Coupland P."/>
            <person name="Warringer J."/>
            <person name="Lagomarsino M.C."/>
            <person name="Fischer G."/>
            <person name="Durbin R."/>
            <person name="Liti G."/>
        </authorList>
    </citation>
    <scope>NUCLEOTIDE SEQUENCE</scope>
    <source>
        <strain evidence="2">CBS432</strain>
    </source>
</reference>
<dbReference type="VEuPathDB" id="FungiDB:SPAR_J00650"/>
<dbReference type="AlphaFoldDB" id="A0A8B8UTP1"/>